<organism evidence="6 7">
    <name type="scientific">Clonostachys solani</name>
    <dbReference type="NCBI Taxonomy" id="160281"/>
    <lineage>
        <taxon>Eukaryota</taxon>
        <taxon>Fungi</taxon>
        <taxon>Dikarya</taxon>
        <taxon>Ascomycota</taxon>
        <taxon>Pezizomycotina</taxon>
        <taxon>Sordariomycetes</taxon>
        <taxon>Hypocreomycetidae</taxon>
        <taxon>Hypocreales</taxon>
        <taxon>Bionectriaceae</taxon>
        <taxon>Clonostachys</taxon>
    </lineage>
</organism>
<dbReference type="InterPro" id="IPR010730">
    <property type="entry name" value="HET"/>
</dbReference>
<dbReference type="SMART" id="SM00320">
    <property type="entry name" value="WD40"/>
    <property type="match status" value="13"/>
</dbReference>
<dbReference type="PROSITE" id="PS50082">
    <property type="entry name" value="WD_REPEATS_2"/>
    <property type="match status" value="10"/>
</dbReference>
<keyword evidence="7" id="KW-1185">Reference proteome</keyword>
<evidence type="ECO:0000259" key="4">
    <source>
        <dbReference type="Pfam" id="PF06985"/>
    </source>
</evidence>
<dbReference type="InterPro" id="IPR056884">
    <property type="entry name" value="NPHP3-like_N"/>
</dbReference>
<dbReference type="OrthoDB" id="538223at2759"/>
<dbReference type="PROSITE" id="PS50294">
    <property type="entry name" value="WD_REPEATS_REGION"/>
    <property type="match status" value="9"/>
</dbReference>
<dbReference type="EMBL" id="CABFOC020000003">
    <property type="protein sequence ID" value="CAH0043790.1"/>
    <property type="molecule type" value="Genomic_DNA"/>
</dbReference>
<dbReference type="PROSITE" id="PS00678">
    <property type="entry name" value="WD_REPEATS_1"/>
    <property type="match status" value="6"/>
</dbReference>
<feature type="repeat" description="WD" evidence="3">
    <location>
        <begin position="1227"/>
        <end position="1268"/>
    </location>
</feature>
<dbReference type="PANTHER" id="PTHR44129">
    <property type="entry name" value="WD REPEAT-CONTAINING PROTEIN POP1"/>
    <property type="match status" value="1"/>
</dbReference>
<evidence type="ECO:0000259" key="5">
    <source>
        <dbReference type="Pfam" id="PF24883"/>
    </source>
</evidence>
<name>A0A9N9W0B0_9HYPO</name>
<evidence type="ECO:0000256" key="1">
    <source>
        <dbReference type="ARBA" id="ARBA00022574"/>
    </source>
</evidence>
<evidence type="ECO:0000313" key="7">
    <source>
        <dbReference type="Proteomes" id="UP000775872"/>
    </source>
</evidence>
<evidence type="ECO:0000313" key="6">
    <source>
        <dbReference type="EMBL" id="CAH0043790.1"/>
    </source>
</evidence>
<keyword evidence="1 3" id="KW-0853">WD repeat</keyword>
<dbReference type="Gene3D" id="2.130.10.10">
    <property type="entry name" value="YVTN repeat-like/Quinoprotein amine dehydrogenase"/>
    <property type="match status" value="4"/>
</dbReference>
<feature type="domain" description="Heterokaryon incompatibility" evidence="4">
    <location>
        <begin position="27"/>
        <end position="150"/>
    </location>
</feature>
<accession>A0A9N9W0B0</accession>
<dbReference type="InterPro" id="IPR015943">
    <property type="entry name" value="WD40/YVTN_repeat-like_dom_sf"/>
</dbReference>
<reference evidence="7" key="1">
    <citation type="submission" date="2019-06" db="EMBL/GenBank/DDBJ databases">
        <authorList>
            <person name="Broberg M."/>
        </authorList>
    </citation>
    <scope>NUCLEOTIDE SEQUENCE [LARGE SCALE GENOMIC DNA]</scope>
</reference>
<keyword evidence="2" id="KW-0677">Repeat</keyword>
<dbReference type="InterPro" id="IPR027417">
    <property type="entry name" value="P-loop_NTPase"/>
</dbReference>
<dbReference type="Pfam" id="PF06985">
    <property type="entry name" value="HET"/>
    <property type="match status" value="1"/>
</dbReference>
<dbReference type="SUPFAM" id="SSF50978">
    <property type="entry name" value="WD40 repeat-like"/>
    <property type="match status" value="2"/>
</dbReference>
<dbReference type="Proteomes" id="UP000775872">
    <property type="component" value="Unassembled WGS sequence"/>
</dbReference>
<dbReference type="InterPro" id="IPR036322">
    <property type="entry name" value="WD40_repeat_dom_sf"/>
</dbReference>
<feature type="repeat" description="WD" evidence="3">
    <location>
        <begin position="929"/>
        <end position="970"/>
    </location>
</feature>
<dbReference type="Gene3D" id="3.40.50.300">
    <property type="entry name" value="P-loop containing nucleotide triphosphate hydrolases"/>
    <property type="match status" value="1"/>
</dbReference>
<evidence type="ECO:0008006" key="8">
    <source>
        <dbReference type="Google" id="ProtNLM"/>
    </source>
</evidence>
<feature type="repeat" description="WD" evidence="3">
    <location>
        <begin position="1102"/>
        <end position="1143"/>
    </location>
</feature>
<feature type="domain" description="Nephrocystin 3-like N-terminal" evidence="5">
    <location>
        <begin position="291"/>
        <end position="450"/>
    </location>
</feature>
<feature type="repeat" description="WD" evidence="3">
    <location>
        <begin position="971"/>
        <end position="1012"/>
    </location>
</feature>
<dbReference type="PRINTS" id="PR00320">
    <property type="entry name" value="GPROTEINBRPT"/>
</dbReference>
<comment type="caution">
    <text evidence="6">The sequence shown here is derived from an EMBL/GenBank/DDBJ whole genome shotgun (WGS) entry which is preliminary data.</text>
</comment>
<reference evidence="6 7" key="2">
    <citation type="submission" date="2021-10" db="EMBL/GenBank/DDBJ databases">
        <authorList>
            <person name="Piombo E."/>
        </authorList>
    </citation>
    <scope>NUCLEOTIDE SEQUENCE [LARGE SCALE GENOMIC DNA]</scope>
</reference>
<protein>
    <recommendedName>
        <fullName evidence="8">Vegetative incompatibility protein HET-E-1</fullName>
    </recommendedName>
</protein>
<feature type="repeat" description="WD" evidence="3">
    <location>
        <begin position="1355"/>
        <end position="1387"/>
    </location>
</feature>
<feature type="repeat" description="WD" evidence="3">
    <location>
        <begin position="845"/>
        <end position="886"/>
    </location>
</feature>
<dbReference type="InterPro" id="IPR020472">
    <property type="entry name" value="WD40_PAC1"/>
</dbReference>
<proteinExistence type="predicted"/>
<dbReference type="InterPro" id="IPR050349">
    <property type="entry name" value="WD_LIS1/nudF_dynein_reg"/>
</dbReference>
<feature type="repeat" description="WD" evidence="3">
    <location>
        <begin position="887"/>
        <end position="928"/>
    </location>
</feature>
<feature type="repeat" description="WD" evidence="3">
    <location>
        <begin position="1014"/>
        <end position="1055"/>
    </location>
</feature>
<evidence type="ECO:0000256" key="3">
    <source>
        <dbReference type="PROSITE-ProRule" id="PRU00221"/>
    </source>
</evidence>
<feature type="repeat" description="WD" evidence="3">
    <location>
        <begin position="1310"/>
        <end position="1351"/>
    </location>
</feature>
<dbReference type="SUPFAM" id="SSF52540">
    <property type="entry name" value="P-loop containing nucleoside triphosphate hydrolases"/>
    <property type="match status" value="1"/>
</dbReference>
<gene>
    <name evidence="6" type="ORF">CSOL1703_00009664</name>
</gene>
<feature type="repeat" description="WD" evidence="3">
    <location>
        <begin position="1056"/>
        <end position="1101"/>
    </location>
</feature>
<dbReference type="CDD" id="cd00200">
    <property type="entry name" value="WD40"/>
    <property type="match status" value="2"/>
</dbReference>
<sequence>MRLLYNDQENNNFAFTRELDAENIPDYAILSHTWLLNNDDEVTFDDLENGNARDKPGYAKIQFCAEKATLQGLKYFWIDTCCIDKKHSAVLQEALVAMFSWYRNATRCFAYLADVSASEAPQLDEEASSLPWRSAFCSSRWFKRGWTLQELLAPRSVEFFSAEGVALGDKRSLALLIHQSTGIPYSALQGVPLQDFTVKERFSWAENRQTKRKEDVAYCLMGIFDAIMPVMYGEGERRALERLRHEISRKKDKTDSILSRLPIASEAAFNSRQNEDEPVCLPDTRLELLESITAWVDGSNHEKCIYWLNGIAGTGKSTIARTVSRRFHEQGKLGGSFFFSKGGGDLNHANKLVTTLARQMAEKIPAARGHIADAITDPEEIVHSSLRDQWTKLIIGPLSKIVSDPPLTVLLVIDALDECDSEKDIQVILRILSTARLLRTIRLRVLITSRPENLIRRIVQKIPEEEREVFELHDISPELVARDLNIYFESKFTDIRDERGYPDNWPGMKIIKRLIEISGGLFIWASTACRFIREGRRLAKRRIETLIKGYRSGAGPEKQLDQIYTAVLDNSIPKGIDEEERDEIYSTLKSILGSIVTLYSPLSQESLALLLDIPLNDIRETLNDFHTILNITNDTDRPIRLHHPTFRDFLLDRNRCSDDNLWVDERLAHHVLAQNCLEVMSRMLKRDICGVRSPGTLLANIDVERIRKCIPPHLEYACLYWVDHLRKSGVKLSDDDPVCRFFKSHFLYWLEAINLLGKTVEMSAIIRLYHSLLATDMNERQMPFVKDARRFIFAFQNVIKQAPLQIYSSALAFIPHTNELKHHFRPQIHPRIKNIQVAEADIPEAKDEFNYVSDLAFTPDSRHLVSGSNFPAVRTWDIKTKSTLRKFEGAREKISSVAVSPDGRILAAGSDDFNVFLWDFQTSTLLHKLEAHGGWINSVAFSPDGKLLVSGSMDETFILWDIRTGRLLNRISNESSGVNSLAFSPGGLCVATGSVDQIIRIWDLKYTDEVHMMFDGHSGCINSIQFSPDGKEIVSGSDDKSIKIWNLATGLEYKTLKGHKERVMAVSFFYDIDAGVCRVVSGSEDKTIRIWDVASGTTLAILKEHTSGINSVTFSADRSMLASSSFDDEVRLWDTKTWNLVGKLDDYDEDILSGKLATWRPYDPTLTTVESISHTEDFTGHPNKITRLVASPDGQWVASSSQMLWIQSAMIKLWLREKNHWSLKWVLNGHSAEVHDLVFSPDSRVLASMSTNGNLILWDTETGRISHTLRHYQENAPVVFSSDSQLLASLSSATTITLWNTINGNSLSSLNFHTAAVRGLVFSPDNHSMASFSDDRSIALWNTTEVQSYVQPIILSGHSGPVTAVAFSHDGNLLYSCSDDGAIRLWSSSGDSHGMLLGGTENVPKSIAVSADNQRLACYCRNGNVELWDLQKKSKKGSLFLGPMIRKLSFSQGGHFLETDRGTWHVDDFFATNSSHLHSHFNHHHGVVATQEWLSRDGEDIVWLYEKEYQAADLAIAGNGVILGHPSGTISFLGF</sequence>
<dbReference type="InterPro" id="IPR001680">
    <property type="entry name" value="WD40_rpt"/>
</dbReference>
<evidence type="ECO:0000256" key="2">
    <source>
        <dbReference type="ARBA" id="ARBA00022737"/>
    </source>
</evidence>
<dbReference type="Pfam" id="PF24883">
    <property type="entry name" value="NPHP3_N"/>
    <property type="match status" value="1"/>
</dbReference>
<dbReference type="InterPro" id="IPR019775">
    <property type="entry name" value="WD40_repeat_CS"/>
</dbReference>
<dbReference type="Pfam" id="PF00400">
    <property type="entry name" value="WD40"/>
    <property type="match status" value="10"/>
</dbReference>